<dbReference type="Proteomes" id="UP001289374">
    <property type="component" value="Unassembled WGS sequence"/>
</dbReference>
<accession>A0AAE1W366</accession>
<organism evidence="2 3">
    <name type="scientific">Sesamum angolense</name>
    <dbReference type="NCBI Taxonomy" id="2727404"/>
    <lineage>
        <taxon>Eukaryota</taxon>
        <taxon>Viridiplantae</taxon>
        <taxon>Streptophyta</taxon>
        <taxon>Embryophyta</taxon>
        <taxon>Tracheophyta</taxon>
        <taxon>Spermatophyta</taxon>
        <taxon>Magnoliopsida</taxon>
        <taxon>eudicotyledons</taxon>
        <taxon>Gunneridae</taxon>
        <taxon>Pentapetalae</taxon>
        <taxon>asterids</taxon>
        <taxon>lamiids</taxon>
        <taxon>Lamiales</taxon>
        <taxon>Pedaliaceae</taxon>
        <taxon>Sesamum</taxon>
    </lineage>
</organism>
<dbReference type="SUPFAM" id="SSF56672">
    <property type="entry name" value="DNA/RNA polymerases"/>
    <property type="match status" value="1"/>
</dbReference>
<dbReference type="Pfam" id="PF07727">
    <property type="entry name" value="RVT_2"/>
    <property type="match status" value="1"/>
</dbReference>
<evidence type="ECO:0000259" key="1">
    <source>
        <dbReference type="Pfam" id="PF07727"/>
    </source>
</evidence>
<gene>
    <name evidence="2" type="ORF">Sango_2713800</name>
</gene>
<dbReference type="InterPro" id="IPR043502">
    <property type="entry name" value="DNA/RNA_pol_sf"/>
</dbReference>
<protein>
    <submittedName>
        <fullName evidence="2">Retrovirus-related Pol polyprotein from transposon RE1</fullName>
    </submittedName>
</protein>
<keyword evidence="3" id="KW-1185">Reference proteome</keyword>
<reference evidence="2" key="2">
    <citation type="journal article" date="2024" name="Plant">
        <title>Genomic evolution and insights into agronomic trait innovations of Sesamum species.</title>
        <authorList>
            <person name="Miao H."/>
            <person name="Wang L."/>
            <person name="Qu L."/>
            <person name="Liu H."/>
            <person name="Sun Y."/>
            <person name="Le M."/>
            <person name="Wang Q."/>
            <person name="Wei S."/>
            <person name="Zheng Y."/>
            <person name="Lin W."/>
            <person name="Duan Y."/>
            <person name="Cao H."/>
            <person name="Xiong S."/>
            <person name="Wang X."/>
            <person name="Wei L."/>
            <person name="Li C."/>
            <person name="Ma Q."/>
            <person name="Ju M."/>
            <person name="Zhao R."/>
            <person name="Li G."/>
            <person name="Mu C."/>
            <person name="Tian Q."/>
            <person name="Mei H."/>
            <person name="Zhang T."/>
            <person name="Gao T."/>
            <person name="Zhang H."/>
        </authorList>
    </citation>
    <scope>NUCLEOTIDE SEQUENCE</scope>
    <source>
        <strain evidence="2">K16</strain>
    </source>
</reference>
<reference evidence="2" key="1">
    <citation type="submission" date="2020-06" db="EMBL/GenBank/DDBJ databases">
        <authorList>
            <person name="Li T."/>
            <person name="Hu X."/>
            <person name="Zhang T."/>
            <person name="Song X."/>
            <person name="Zhang H."/>
            <person name="Dai N."/>
            <person name="Sheng W."/>
            <person name="Hou X."/>
            <person name="Wei L."/>
        </authorList>
    </citation>
    <scope>NUCLEOTIDE SEQUENCE</scope>
    <source>
        <strain evidence="2">K16</strain>
        <tissue evidence="2">Leaf</tissue>
    </source>
</reference>
<comment type="caution">
    <text evidence="2">The sequence shown here is derived from an EMBL/GenBank/DDBJ whole genome shotgun (WGS) entry which is preliminary data.</text>
</comment>
<name>A0AAE1W366_9LAMI</name>
<proteinExistence type="predicted"/>
<dbReference type="EMBL" id="JACGWL010000016">
    <property type="protein sequence ID" value="KAK4385898.1"/>
    <property type="molecule type" value="Genomic_DNA"/>
</dbReference>
<dbReference type="AlphaFoldDB" id="A0AAE1W366"/>
<dbReference type="InterPro" id="IPR013103">
    <property type="entry name" value="RVT_2"/>
</dbReference>
<evidence type="ECO:0000313" key="3">
    <source>
        <dbReference type="Proteomes" id="UP001289374"/>
    </source>
</evidence>
<feature type="domain" description="Reverse transcriptase Ty1/copia-type" evidence="1">
    <location>
        <begin position="11"/>
        <end position="129"/>
    </location>
</feature>
<sequence>MQQELDALKANGTWSLQPLPPRKKSIGCKWVFKTKFRSNGTMERYKARLVAKGHNQVKGLDYHETFAPIAKLVKVLLLLAMVSTQHWHLHQLDVNNAFLHGELDEDVFMSLPLGFGRKGETRVCKLHKS</sequence>
<evidence type="ECO:0000313" key="2">
    <source>
        <dbReference type="EMBL" id="KAK4385898.1"/>
    </source>
</evidence>